<proteinExistence type="predicted"/>
<dbReference type="EMBL" id="CM042063">
    <property type="protein sequence ID" value="KAI3667891.1"/>
    <property type="molecule type" value="Genomic_DNA"/>
</dbReference>
<sequence>MSPTDCISRSCGFHSGEQEISSLLPLTKPECSKRSIYQSSSSNSILDSETPAGAKPPYLSLSLSPPPSNFLISTGEYSGRIYYLIYRLHHLPYSNCC</sequence>
<comment type="caution">
    <text evidence="1">The sequence shown here is derived from an EMBL/GenBank/DDBJ whole genome shotgun (WGS) entry which is preliminary data.</text>
</comment>
<reference evidence="2" key="1">
    <citation type="journal article" date="2022" name="Mol. Ecol. Resour.">
        <title>The genomes of chicory, endive, great burdock and yacon provide insights into Asteraceae palaeo-polyploidization history and plant inulin production.</title>
        <authorList>
            <person name="Fan W."/>
            <person name="Wang S."/>
            <person name="Wang H."/>
            <person name="Wang A."/>
            <person name="Jiang F."/>
            <person name="Liu H."/>
            <person name="Zhao H."/>
            <person name="Xu D."/>
            <person name="Zhang Y."/>
        </authorList>
    </citation>
    <scope>NUCLEOTIDE SEQUENCE [LARGE SCALE GENOMIC DNA]</scope>
    <source>
        <strain evidence="2">cv. Niubang</strain>
    </source>
</reference>
<protein>
    <submittedName>
        <fullName evidence="1">Uncharacterized protein</fullName>
    </submittedName>
</protein>
<accession>A0ACB8XNU8</accession>
<gene>
    <name evidence="1" type="ORF">L6452_42961</name>
</gene>
<dbReference type="Proteomes" id="UP001055879">
    <property type="component" value="Linkage Group LG17"/>
</dbReference>
<reference evidence="1 2" key="2">
    <citation type="journal article" date="2022" name="Mol. Ecol. Resour.">
        <title>The genomes of chicory, endive, great burdock and yacon provide insights into Asteraceae paleo-polyploidization history and plant inulin production.</title>
        <authorList>
            <person name="Fan W."/>
            <person name="Wang S."/>
            <person name="Wang H."/>
            <person name="Wang A."/>
            <person name="Jiang F."/>
            <person name="Liu H."/>
            <person name="Zhao H."/>
            <person name="Xu D."/>
            <person name="Zhang Y."/>
        </authorList>
    </citation>
    <scope>NUCLEOTIDE SEQUENCE [LARGE SCALE GENOMIC DNA]</scope>
    <source>
        <strain evidence="2">cv. Niubang</strain>
    </source>
</reference>
<keyword evidence="2" id="KW-1185">Reference proteome</keyword>
<name>A0ACB8XNU8_ARCLA</name>
<evidence type="ECO:0000313" key="2">
    <source>
        <dbReference type="Proteomes" id="UP001055879"/>
    </source>
</evidence>
<evidence type="ECO:0000313" key="1">
    <source>
        <dbReference type="EMBL" id="KAI3667891.1"/>
    </source>
</evidence>
<organism evidence="1 2">
    <name type="scientific">Arctium lappa</name>
    <name type="common">Greater burdock</name>
    <name type="synonym">Lappa major</name>
    <dbReference type="NCBI Taxonomy" id="4217"/>
    <lineage>
        <taxon>Eukaryota</taxon>
        <taxon>Viridiplantae</taxon>
        <taxon>Streptophyta</taxon>
        <taxon>Embryophyta</taxon>
        <taxon>Tracheophyta</taxon>
        <taxon>Spermatophyta</taxon>
        <taxon>Magnoliopsida</taxon>
        <taxon>eudicotyledons</taxon>
        <taxon>Gunneridae</taxon>
        <taxon>Pentapetalae</taxon>
        <taxon>asterids</taxon>
        <taxon>campanulids</taxon>
        <taxon>Asterales</taxon>
        <taxon>Asteraceae</taxon>
        <taxon>Carduoideae</taxon>
        <taxon>Cardueae</taxon>
        <taxon>Arctiinae</taxon>
        <taxon>Arctium</taxon>
    </lineage>
</organism>